<feature type="domain" description="Metallo-beta-lactamase" evidence="1">
    <location>
        <begin position="40"/>
        <end position="237"/>
    </location>
</feature>
<dbReference type="AlphaFoldDB" id="A0A1G2QL24"/>
<comment type="caution">
    <text evidence="2">The sequence shown here is derived from an EMBL/GenBank/DDBJ whole genome shotgun (WGS) entry which is preliminary data.</text>
</comment>
<accession>A0A1G2QL24</accession>
<dbReference type="SMART" id="SM00849">
    <property type="entry name" value="Lactamase_B"/>
    <property type="match status" value="1"/>
</dbReference>
<dbReference type="PANTHER" id="PTHR30619:SF1">
    <property type="entry name" value="RECOMBINATION PROTEIN 2"/>
    <property type="match status" value="1"/>
</dbReference>
<dbReference type="SUPFAM" id="SSF56281">
    <property type="entry name" value="Metallo-hydrolase/oxidoreductase"/>
    <property type="match status" value="1"/>
</dbReference>
<dbReference type="STRING" id="1802440.A2569_00635"/>
<dbReference type="CDD" id="cd07731">
    <property type="entry name" value="ComA-like_MBL-fold"/>
    <property type="match status" value="1"/>
</dbReference>
<dbReference type="InterPro" id="IPR036866">
    <property type="entry name" value="RibonucZ/Hydroxyglut_hydro"/>
</dbReference>
<proteinExistence type="predicted"/>
<gene>
    <name evidence="2" type="ORF">A2569_00635</name>
</gene>
<dbReference type="Proteomes" id="UP000177090">
    <property type="component" value="Unassembled WGS sequence"/>
</dbReference>
<evidence type="ECO:0000259" key="1">
    <source>
        <dbReference type="SMART" id="SM00849"/>
    </source>
</evidence>
<protein>
    <recommendedName>
        <fullName evidence="1">Metallo-beta-lactamase domain-containing protein</fullName>
    </recommendedName>
</protein>
<evidence type="ECO:0000313" key="2">
    <source>
        <dbReference type="EMBL" id="OHA61344.1"/>
    </source>
</evidence>
<evidence type="ECO:0000313" key="3">
    <source>
        <dbReference type="Proteomes" id="UP000177090"/>
    </source>
</evidence>
<dbReference type="InterPro" id="IPR052159">
    <property type="entry name" value="Competence_DNA_uptake"/>
</dbReference>
<sequence>MQKLKIGVLAGLTLLTALVWYAVWQEEQRGLTVAFLDVGQGDAVYIEAPNGNQLLIDGGRGRAVLRELGAVMPLYDRSIDVVLATHPDADHIGGLIPMLESYRVGAVIESGNERETAVTVGFERAVAQEGALRVAARRGMRVDLGDGAVFTILYPDRNVARVESNEASIVGQLRYGSTTVLLTGDAPASVERILIAKDGSGLQSTVLKPGHHGSRSSSVLEFLAAVSPELAVISAGTGNSYGHPHTEVLARLAQSKIRTLRTDVEGRIILKSDGRRLSVSAEK</sequence>
<dbReference type="InterPro" id="IPR001279">
    <property type="entry name" value="Metallo-B-lactamas"/>
</dbReference>
<name>A0A1G2QL24_9BACT</name>
<dbReference type="PANTHER" id="PTHR30619">
    <property type="entry name" value="DNA INTERNALIZATION/COMPETENCE PROTEIN COMEC/REC2"/>
    <property type="match status" value="1"/>
</dbReference>
<dbReference type="Gene3D" id="3.60.15.10">
    <property type="entry name" value="Ribonuclease Z/Hydroxyacylglutathione hydrolase-like"/>
    <property type="match status" value="1"/>
</dbReference>
<dbReference type="Pfam" id="PF00753">
    <property type="entry name" value="Lactamase_B"/>
    <property type="match status" value="1"/>
</dbReference>
<dbReference type="InterPro" id="IPR035681">
    <property type="entry name" value="ComA-like_MBL"/>
</dbReference>
<reference evidence="2 3" key="1">
    <citation type="journal article" date="2016" name="Nat. Commun.">
        <title>Thousands of microbial genomes shed light on interconnected biogeochemical processes in an aquifer system.</title>
        <authorList>
            <person name="Anantharaman K."/>
            <person name="Brown C.T."/>
            <person name="Hug L.A."/>
            <person name="Sharon I."/>
            <person name="Castelle C.J."/>
            <person name="Probst A.J."/>
            <person name="Thomas B.C."/>
            <person name="Singh A."/>
            <person name="Wilkins M.J."/>
            <person name="Karaoz U."/>
            <person name="Brodie E.L."/>
            <person name="Williams K.H."/>
            <person name="Hubbard S.S."/>
            <person name="Banfield J.F."/>
        </authorList>
    </citation>
    <scope>NUCLEOTIDE SEQUENCE [LARGE SCALE GENOMIC DNA]</scope>
</reference>
<dbReference type="EMBL" id="MHTL01000002">
    <property type="protein sequence ID" value="OHA61344.1"/>
    <property type="molecule type" value="Genomic_DNA"/>
</dbReference>
<organism evidence="2 3">
    <name type="scientific">Candidatus Vogelbacteria bacterium RIFOXYD1_FULL_51_18</name>
    <dbReference type="NCBI Taxonomy" id="1802440"/>
    <lineage>
        <taxon>Bacteria</taxon>
        <taxon>Candidatus Vogeliibacteriota</taxon>
    </lineage>
</organism>